<dbReference type="RefSeq" id="XP_028134169.1">
    <property type="nucleotide sequence ID" value="XM_028278368.1"/>
</dbReference>
<reference evidence="2" key="1">
    <citation type="submission" date="2025-08" db="UniProtKB">
        <authorList>
            <consortium name="RefSeq"/>
        </authorList>
    </citation>
    <scope>IDENTIFICATION</scope>
    <source>
        <tissue evidence="2">Whole insect</tissue>
    </source>
</reference>
<dbReference type="InterPro" id="IPR018289">
    <property type="entry name" value="MULE_transposase_dom"/>
</dbReference>
<organism evidence="2">
    <name type="scientific">Diabrotica virgifera virgifera</name>
    <name type="common">western corn rootworm</name>
    <dbReference type="NCBI Taxonomy" id="50390"/>
    <lineage>
        <taxon>Eukaryota</taxon>
        <taxon>Metazoa</taxon>
        <taxon>Ecdysozoa</taxon>
        <taxon>Arthropoda</taxon>
        <taxon>Hexapoda</taxon>
        <taxon>Insecta</taxon>
        <taxon>Pterygota</taxon>
        <taxon>Neoptera</taxon>
        <taxon>Endopterygota</taxon>
        <taxon>Coleoptera</taxon>
        <taxon>Polyphaga</taxon>
        <taxon>Cucujiformia</taxon>
        <taxon>Chrysomeloidea</taxon>
        <taxon>Chrysomelidae</taxon>
        <taxon>Galerucinae</taxon>
        <taxon>Diabroticina</taxon>
        <taxon>Diabroticites</taxon>
        <taxon>Diabrotica</taxon>
    </lineage>
</organism>
<protein>
    <submittedName>
        <fullName evidence="2">Uncharacterized protein LOC114329322</fullName>
    </submittedName>
</protein>
<evidence type="ECO:0000259" key="1">
    <source>
        <dbReference type="Pfam" id="PF10551"/>
    </source>
</evidence>
<dbReference type="Pfam" id="PF10551">
    <property type="entry name" value="MULE"/>
    <property type="match status" value="1"/>
</dbReference>
<feature type="domain" description="MULE transposase" evidence="1">
    <location>
        <begin position="81"/>
        <end position="153"/>
    </location>
</feature>
<gene>
    <name evidence="2" type="primary">LOC114329322</name>
</gene>
<dbReference type="AlphaFoldDB" id="A0A6P7FDT9"/>
<accession>A0A6P7FDT9</accession>
<name>A0A6P7FDT9_DIAVI</name>
<proteinExistence type="predicted"/>
<dbReference type="InParanoid" id="A0A6P7FDT9"/>
<sequence length="289" mass="33691">MYNARRSLLPKLPKSMEETHDILKTFPVKTNKNEDFLMVNDIKNQIIMFSCSSNLEFLADLDTICIDGTFEYCPKAIHGLKEDQYIPLVFFLLPNKQKHAYTLALKYLTEQVEKCNKKLALRTVFAYFEEAIQQSVTEVWTNVSLKGCRFHLGQSWWRKIQALGLTSLYKDKESDVGKYLTYCFGMPFLNPEDVGDYFVEALSSIQSQNHRIVEFADYLVDNYLSESAKFPPEIWAEMSSSLQRTTNACESFHSRFDSSFYFAHPHIFQFLTVLIDFQSKTYVKIRNVK</sequence>
<evidence type="ECO:0000313" key="2">
    <source>
        <dbReference type="RefSeq" id="XP_028134169.1"/>
    </source>
</evidence>